<dbReference type="EMBL" id="DNWC01000171">
    <property type="protein sequence ID" value="HBJ10100.1"/>
    <property type="molecule type" value="Genomic_DNA"/>
</dbReference>
<sequence length="82" mass="9956">MKNERCKKYNWDTQHQNRKSIYVFTDRVRVEYDWDSGMILRFLDNEVIDSFNVDESYSISDHENYLLRVAEDAERLEGEETV</sequence>
<dbReference type="Proteomes" id="UP000262954">
    <property type="component" value="Unassembled WGS sequence"/>
</dbReference>
<evidence type="ECO:0000313" key="1">
    <source>
        <dbReference type="EMBL" id="HBJ10100.1"/>
    </source>
</evidence>
<proteinExistence type="predicted"/>
<dbReference type="RefSeq" id="WP_303008468.1">
    <property type="nucleotide sequence ID" value="NZ_CAUAJF010000029.1"/>
</dbReference>
<accession>A0A354M6G1</accession>
<comment type="caution">
    <text evidence="1">The sequence shown here is derived from an EMBL/GenBank/DDBJ whole genome shotgun (WGS) entry which is preliminary data.</text>
</comment>
<protein>
    <submittedName>
        <fullName evidence="1">Uncharacterized protein</fullName>
    </submittedName>
</protein>
<gene>
    <name evidence="1" type="ORF">DDY73_13965</name>
</gene>
<evidence type="ECO:0000313" key="2">
    <source>
        <dbReference type="Proteomes" id="UP000262954"/>
    </source>
</evidence>
<reference evidence="1 2" key="1">
    <citation type="journal article" date="2018" name="Nat. Biotechnol.">
        <title>A standardized bacterial taxonomy based on genome phylogeny substantially revises the tree of life.</title>
        <authorList>
            <person name="Parks D.H."/>
            <person name="Chuvochina M."/>
            <person name="Waite D.W."/>
            <person name="Rinke C."/>
            <person name="Skarshewski A."/>
            <person name="Chaumeil P.A."/>
            <person name="Hugenholtz P."/>
        </authorList>
    </citation>
    <scope>NUCLEOTIDE SEQUENCE [LARGE SCALE GENOMIC DNA]</scope>
    <source>
        <strain evidence="1">UBA11482</strain>
    </source>
</reference>
<organism evidence="1 2">
    <name type="scientific">Coprobacter fastidiosus</name>
    <dbReference type="NCBI Taxonomy" id="1099853"/>
    <lineage>
        <taxon>Bacteria</taxon>
        <taxon>Pseudomonadati</taxon>
        <taxon>Bacteroidota</taxon>
        <taxon>Bacteroidia</taxon>
        <taxon>Bacteroidales</taxon>
        <taxon>Barnesiellaceae</taxon>
        <taxon>Coprobacter</taxon>
    </lineage>
</organism>
<name>A0A354M6G1_9BACT</name>
<dbReference type="AlphaFoldDB" id="A0A354M6G1"/>